<name>A0A9D5CZ70_9LILI</name>
<evidence type="ECO:0000256" key="3">
    <source>
        <dbReference type="ARBA" id="ARBA00007716"/>
    </source>
</evidence>
<dbReference type="GO" id="GO:0007059">
    <property type="term" value="P:chromosome segregation"/>
    <property type="evidence" value="ECO:0007669"/>
    <property type="project" value="InterPro"/>
</dbReference>
<dbReference type="Proteomes" id="UP001085076">
    <property type="component" value="Miscellaneous, Linkage group lg02"/>
</dbReference>
<keyword evidence="14" id="KW-1185">Reference proteome</keyword>
<keyword evidence="11" id="KW-0131">Cell cycle</keyword>
<keyword evidence="6" id="KW-0132">Cell division</keyword>
<protein>
    <recommendedName>
        <fullName evidence="15">Spindle and kinetochore-associated protein 3</fullName>
    </recommendedName>
</protein>
<evidence type="ECO:0000256" key="12">
    <source>
        <dbReference type="ARBA" id="ARBA00023328"/>
    </source>
</evidence>
<dbReference type="OrthoDB" id="552789at2759"/>
<evidence type="ECO:0000256" key="1">
    <source>
        <dbReference type="ARBA" id="ARBA00004186"/>
    </source>
</evidence>
<dbReference type="InterPro" id="IPR033341">
    <property type="entry name" value="SKA3"/>
</dbReference>
<comment type="caution">
    <text evidence="13">The sequence shown here is derived from an EMBL/GenBank/DDBJ whole genome shotgun (WGS) entry which is preliminary data.</text>
</comment>
<dbReference type="EMBL" id="JAGGNH010000002">
    <property type="protein sequence ID" value="KAJ0982595.1"/>
    <property type="molecule type" value="Genomic_DNA"/>
</dbReference>
<dbReference type="PANTHER" id="PTHR48118">
    <property type="entry name" value="SPINDLE AND KINETOCHORE-ASSOCIATED PROTEIN 3"/>
    <property type="match status" value="1"/>
</dbReference>
<evidence type="ECO:0008006" key="15">
    <source>
        <dbReference type="Google" id="ProtNLM"/>
    </source>
</evidence>
<dbReference type="GO" id="GO:0000278">
    <property type="term" value="P:mitotic cell cycle"/>
    <property type="evidence" value="ECO:0007669"/>
    <property type="project" value="TreeGrafter"/>
</dbReference>
<dbReference type="GO" id="GO:0000940">
    <property type="term" value="C:outer kinetochore"/>
    <property type="evidence" value="ECO:0007669"/>
    <property type="project" value="InterPro"/>
</dbReference>
<keyword evidence="12" id="KW-0137">Centromere</keyword>
<dbReference type="AlphaFoldDB" id="A0A9D5CZ70"/>
<evidence type="ECO:0000313" key="14">
    <source>
        <dbReference type="Proteomes" id="UP001085076"/>
    </source>
</evidence>
<evidence type="ECO:0000256" key="9">
    <source>
        <dbReference type="ARBA" id="ARBA00022838"/>
    </source>
</evidence>
<evidence type="ECO:0000256" key="11">
    <source>
        <dbReference type="ARBA" id="ARBA00023306"/>
    </source>
</evidence>
<proteinExistence type="inferred from homology"/>
<dbReference type="GO" id="GO:0005876">
    <property type="term" value="C:spindle microtubule"/>
    <property type="evidence" value="ECO:0007669"/>
    <property type="project" value="TreeGrafter"/>
</dbReference>
<keyword evidence="9" id="KW-0995">Kinetochore</keyword>
<evidence type="ECO:0000256" key="2">
    <source>
        <dbReference type="ARBA" id="ARBA00004629"/>
    </source>
</evidence>
<comment type="subcellular location">
    <subcellularLocation>
        <location evidence="2">Chromosome</location>
        <location evidence="2">Centromere</location>
        <location evidence="2">Kinetochore</location>
    </subcellularLocation>
    <subcellularLocation>
        <location evidence="1">Cytoplasm</location>
        <location evidence="1">Cytoskeleton</location>
        <location evidence="1">Spindle</location>
    </subcellularLocation>
</comment>
<keyword evidence="7" id="KW-0493">Microtubule</keyword>
<evidence type="ECO:0000313" key="13">
    <source>
        <dbReference type="EMBL" id="KAJ0982595.1"/>
    </source>
</evidence>
<dbReference type="PANTHER" id="PTHR48118:SF1">
    <property type="entry name" value="SPINDLE AND KINETOCHORE-ASSOCIATED PROTEIN 3"/>
    <property type="match status" value="1"/>
</dbReference>
<keyword evidence="4" id="KW-0158">Chromosome</keyword>
<organism evidence="13 14">
    <name type="scientific">Dioscorea zingiberensis</name>
    <dbReference type="NCBI Taxonomy" id="325984"/>
    <lineage>
        <taxon>Eukaryota</taxon>
        <taxon>Viridiplantae</taxon>
        <taxon>Streptophyta</taxon>
        <taxon>Embryophyta</taxon>
        <taxon>Tracheophyta</taxon>
        <taxon>Spermatophyta</taxon>
        <taxon>Magnoliopsida</taxon>
        <taxon>Liliopsida</taxon>
        <taxon>Dioscoreales</taxon>
        <taxon>Dioscoreaceae</taxon>
        <taxon>Dioscorea</taxon>
    </lineage>
</organism>
<evidence type="ECO:0000256" key="4">
    <source>
        <dbReference type="ARBA" id="ARBA00022454"/>
    </source>
</evidence>
<keyword evidence="5" id="KW-0963">Cytoplasm</keyword>
<comment type="similarity">
    <text evidence="3">Belongs to the SKA3 family.</text>
</comment>
<evidence type="ECO:0000256" key="7">
    <source>
        <dbReference type="ARBA" id="ARBA00022701"/>
    </source>
</evidence>
<gene>
    <name evidence="13" type="ORF">J5N97_010850</name>
</gene>
<reference evidence="13" key="2">
    <citation type="journal article" date="2022" name="Hortic Res">
        <title>The genome of Dioscorea zingiberensis sheds light on the biosynthesis, origin and evolution of the medicinally important diosgenin saponins.</title>
        <authorList>
            <person name="Li Y."/>
            <person name="Tan C."/>
            <person name="Li Z."/>
            <person name="Guo J."/>
            <person name="Li S."/>
            <person name="Chen X."/>
            <person name="Wang C."/>
            <person name="Dai X."/>
            <person name="Yang H."/>
            <person name="Song W."/>
            <person name="Hou L."/>
            <person name="Xu J."/>
            <person name="Tong Z."/>
            <person name="Xu A."/>
            <person name="Yuan X."/>
            <person name="Wang W."/>
            <person name="Yang Q."/>
            <person name="Chen L."/>
            <person name="Sun Z."/>
            <person name="Wang K."/>
            <person name="Pan B."/>
            <person name="Chen J."/>
            <person name="Bao Y."/>
            <person name="Liu F."/>
            <person name="Qi X."/>
            <person name="Gang D.R."/>
            <person name="Wen J."/>
            <person name="Li J."/>
        </authorList>
    </citation>
    <scope>NUCLEOTIDE SEQUENCE</scope>
    <source>
        <strain evidence="13">Dzin_1.0</strain>
    </source>
</reference>
<reference evidence="13" key="1">
    <citation type="submission" date="2021-03" db="EMBL/GenBank/DDBJ databases">
        <authorList>
            <person name="Li Z."/>
            <person name="Yang C."/>
        </authorList>
    </citation>
    <scope>NUCLEOTIDE SEQUENCE</scope>
    <source>
        <strain evidence="13">Dzin_1.0</strain>
        <tissue evidence="13">Leaf</tissue>
    </source>
</reference>
<keyword evidence="10" id="KW-0206">Cytoskeleton</keyword>
<sequence length="321" mass="35596">METSITAFCGSLAAFCNHVQSSSQALSDSIQRRPIPLDSAASTFLQSIHRRISSTADELNLLESMALGTVSFEELLGHCNEAYKINQSYISDLQDRMISFGYVPEIELDDEDDELRCLNSKFLSPINGLDMQEFSCGSDSILPSNRKRLDEDKLFEDMISLQSLGLSDAALATLASEDHDNLPTHVSSSRDTTSSHITGDMMSFHTFEDLSNVSDLLKDDSRVAEGTSKTMIKTSKDDYDNLPAYMKSLATWQDLQDAVAKMNTYLSNKSGAMEDTVLNQDDLEALGLGRKGRSYLLLLLRMNQLVVENVDGSVLYRVRVP</sequence>
<keyword evidence="8" id="KW-0498">Mitosis</keyword>
<evidence type="ECO:0000256" key="10">
    <source>
        <dbReference type="ARBA" id="ARBA00023212"/>
    </source>
</evidence>
<evidence type="ECO:0000256" key="6">
    <source>
        <dbReference type="ARBA" id="ARBA00022618"/>
    </source>
</evidence>
<accession>A0A9D5CZ70</accession>
<evidence type="ECO:0000256" key="8">
    <source>
        <dbReference type="ARBA" id="ARBA00022776"/>
    </source>
</evidence>
<dbReference type="GO" id="GO:0051301">
    <property type="term" value="P:cell division"/>
    <property type="evidence" value="ECO:0007669"/>
    <property type="project" value="UniProtKB-KW"/>
</dbReference>
<evidence type="ECO:0000256" key="5">
    <source>
        <dbReference type="ARBA" id="ARBA00022490"/>
    </source>
</evidence>